<accession>B4GJX4</accession>
<sequence length="254" mass="29953">MKKPLGNGEGREGGDGEEGEEEDEPHLTPQLQDHYETEAEVLGLLVELEARYRDFYNMYLCEVQAQKILIERVWLLTQRYLILISCVIGCRYPEVYTLSTEEALVNEYEEKLEVLRTSNNKMKRAVLELDTHCKRFYAAYDRLNKSLETPLIMGDPSHRCIQHHKIMAVDIFNYFHATVLKLKCYMHQLDPLNLESVEEYRELLKTEAQCEEFEGHLMENFVYCKCLHKRPTCPVEKLKCYHHNIANLKYISRI</sequence>
<gene>
    <name evidence="3" type="primary">Dper\GL25964</name>
    <name evidence="3" type="ORF">Dper_GL25964</name>
</gene>
<proteinExistence type="predicted"/>
<dbReference type="OMA" id="CYMHQLD"/>
<organism evidence="4">
    <name type="scientific">Drosophila persimilis</name>
    <name type="common">Fruit fly</name>
    <dbReference type="NCBI Taxonomy" id="7234"/>
    <lineage>
        <taxon>Eukaryota</taxon>
        <taxon>Metazoa</taxon>
        <taxon>Ecdysozoa</taxon>
        <taxon>Arthropoda</taxon>
        <taxon>Hexapoda</taxon>
        <taxon>Insecta</taxon>
        <taxon>Pterygota</taxon>
        <taxon>Neoptera</taxon>
        <taxon>Endopterygota</taxon>
        <taxon>Diptera</taxon>
        <taxon>Brachycera</taxon>
        <taxon>Muscomorpha</taxon>
        <taxon>Ephydroidea</taxon>
        <taxon>Drosophilidae</taxon>
        <taxon>Drosophila</taxon>
        <taxon>Sophophora</taxon>
    </lineage>
</organism>
<name>B4GJX4_DROPE</name>
<dbReference type="HOGENOM" id="CLU_070176_0_0_1"/>
<dbReference type="PhylomeDB" id="B4GJX4"/>
<protein>
    <submittedName>
        <fullName evidence="3">GL25964</fullName>
    </submittedName>
</protein>
<dbReference type="Proteomes" id="UP000008744">
    <property type="component" value="Unassembled WGS sequence"/>
</dbReference>
<evidence type="ECO:0000256" key="1">
    <source>
        <dbReference type="SAM" id="Coils"/>
    </source>
</evidence>
<dbReference type="eggNOG" id="ENOG502TCE3">
    <property type="taxonomic scope" value="Eukaryota"/>
</dbReference>
<evidence type="ECO:0000313" key="4">
    <source>
        <dbReference type="Proteomes" id="UP000008744"/>
    </source>
</evidence>
<dbReference type="OrthoDB" id="8056520at2759"/>
<dbReference type="STRING" id="7234.B4GJX4"/>
<feature type="coiled-coil region" evidence="1">
    <location>
        <begin position="98"/>
        <end position="125"/>
    </location>
</feature>
<dbReference type="EMBL" id="CH479184">
    <property type="protein sequence ID" value="EDW36940.1"/>
    <property type="molecule type" value="Genomic_DNA"/>
</dbReference>
<evidence type="ECO:0000313" key="3">
    <source>
        <dbReference type="EMBL" id="EDW36940.1"/>
    </source>
</evidence>
<keyword evidence="1" id="KW-0175">Coiled coil</keyword>
<dbReference type="AlphaFoldDB" id="B4GJX4"/>
<evidence type="ECO:0000256" key="2">
    <source>
        <dbReference type="SAM" id="MobiDB-lite"/>
    </source>
</evidence>
<feature type="region of interest" description="Disordered" evidence="2">
    <location>
        <begin position="1"/>
        <end position="32"/>
    </location>
</feature>
<feature type="compositionally biased region" description="Acidic residues" evidence="2">
    <location>
        <begin position="15"/>
        <end position="24"/>
    </location>
</feature>
<reference evidence="3 4" key="1">
    <citation type="journal article" date="2007" name="Nature">
        <title>Evolution of genes and genomes on the Drosophila phylogeny.</title>
        <authorList>
            <consortium name="Drosophila 12 Genomes Consortium"/>
            <person name="Clark A.G."/>
            <person name="Eisen M.B."/>
            <person name="Smith D.R."/>
            <person name="Bergman C.M."/>
            <person name="Oliver B."/>
            <person name="Markow T.A."/>
            <person name="Kaufman T.C."/>
            <person name="Kellis M."/>
            <person name="Gelbart W."/>
            <person name="Iyer V.N."/>
            <person name="Pollard D.A."/>
            <person name="Sackton T.B."/>
            <person name="Larracuente A.M."/>
            <person name="Singh N.D."/>
            <person name="Abad J.P."/>
            <person name="Abt D.N."/>
            <person name="Adryan B."/>
            <person name="Aguade M."/>
            <person name="Akashi H."/>
            <person name="Anderson W.W."/>
            <person name="Aquadro C.F."/>
            <person name="Ardell D.H."/>
            <person name="Arguello R."/>
            <person name="Artieri C.G."/>
            <person name="Barbash D.A."/>
            <person name="Barker D."/>
            <person name="Barsanti P."/>
            <person name="Batterham P."/>
            <person name="Batzoglou S."/>
            <person name="Begun D."/>
            <person name="Bhutkar A."/>
            <person name="Blanco E."/>
            <person name="Bosak S.A."/>
            <person name="Bradley R.K."/>
            <person name="Brand A.D."/>
            <person name="Brent M.R."/>
            <person name="Brooks A.N."/>
            <person name="Brown R.H."/>
            <person name="Butlin R.K."/>
            <person name="Caggese C."/>
            <person name="Calvi B.R."/>
            <person name="Bernardo de Carvalho A."/>
            <person name="Caspi A."/>
            <person name="Castrezana S."/>
            <person name="Celniker S.E."/>
            <person name="Chang J.L."/>
            <person name="Chapple C."/>
            <person name="Chatterji S."/>
            <person name="Chinwalla A."/>
            <person name="Civetta A."/>
            <person name="Clifton S.W."/>
            <person name="Comeron J.M."/>
            <person name="Costello J.C."/>
            <person name="Coyne J.A."/>
            <person name="Daub J."/>
            <person name="David R.G."/>
            <person name="Delcher A.L."/>
            <person name="Delehaunty K."/>
            <person name="Do C.B."/>
            <person name="Ebling H."/>
            <person name="Edwards K."/>
            <person name="Eickbush T."/>
            <person name="Evans J.D."/>
            <person name="Filipski A."/>
            <person name="Findeiss S."/>
            <person name="Freyhult E."/>
            <person name="Fulton L."/>
            <person name="Fulton R."/>
            <person name="Garcia A.C."/>
            <person name="Gardiner A."/>
            <person name="Garfield D.A."/>
            <person name="Garvin B.E."/>
            <person name="Gibson G."/>
            <person name="Gilbert D."/>
            <person name="Gnerre S."/>
            <person name="Godfrey J."/>
            <person name="Good R."/>
            <person name="Gotea V."/>
            <person name="Gravely B."/>
            <person name="Greenberg A.J."/>
            <person name="Griffiths-Jones S."/>
            <person name="Gross S."/>
            <person name="Guigo R."/>
            <person name="Gustafson E.A."/>
            <person name="Haerty W."/>
            <person name="Hahn M.W."/>
            <person name="Halligan D.L."/>
            <person name="Halpern A.L."/>
            <person name="Halter G.M."/>
            <person name="Han M.V."/>
            <person name="Heger A."/>
            <person name="Hillier L."/>
            <person name="Hinrichs A.S."/>
            <person name="Holmes I."/>
            <person name="Hoskins R.A."/>
            <person name="Hubisz M.J."/>
            <person name="Hultmark D."/>
            <person name="Huntley M.A."/>
            <person name="Jaffe D.B."/>
            <person name="Jagadeeshan S."/>
            <person name="Jeck W.R."/>
            <person name="Johnson J."/>
            <person name="Jones C.D."/>
            <person name="Jordan W.C."/>
            <person name="Karpen G.H."/>
            <person name="Kataoka E."/>
            <person name="Keightley P.D."/>
            <person name="Kheradpour P."/>
            <person name="Kirkness E.F."/>
            <person name="Koerich L.B."/>
            <person name="Kristiansen K."/>
            <person name="Kudrna D."/>
            <person name="Kulathinal R.J."/>
            <person name="Kumar S."/>
            <person name="Kwok R."/>
            <person name="Lander E."/>
            <person name="Langley C.H."/>
            <person name="Lapoint R."/>
            <person name="Lazzaro B.P."/>
            <person name="Lee S.J."/>
            <person name="Levesque L."/>
            <person name="Li R."/>
            <person name="Lin C.F."/>
            <person name="Lin M.F."/>
            <person name="Lindblad-Toh K."/>
            <person name="Llopart A."/>
            <person name="Long M."/>
            <person name="Low L."/>
            <person name="Lozovsky E."/>
            <person name="Lu J."/>
            <person name="Luo M."/>
            <person name="Machado C.A."/>
            <person name="Makalowski W."/>
            <person name="Marzo M."/>
            <person name="Matsuda M."/>
            <person name="Matzkin L."/>
            <person name="McAllister B."/>
            <person name="McBride C.S."/>
            <person name="McKernan B."/>
            <person name="McKernan K."/>
            <person name="Mendez-Lago M."/>
            <person name="Minx P."/>
            <person name="Mollenhauer M.U."/>
            <person name="Montooth K."/>
            <person name="Mount S.M."/>
            <person name="Mu X."/>
            <person name="Myers E."/>
            <person name="Negre B."/>
            <person name="Newfeld S."/>
            <person name="Nielsen R."/>
            <person name="Noor M.A."/>
            <person name="O'Grady P."/>
            <person name="Pachter L."/>
            <person name="Papaceit M."/>
            <person name="Parisi M.J."/>
            <person name="Parisi M."/>
            <person name="Parts L."/>
            <person name="Pedersen J.S."/>
            <person name="Pesole G."/>
            <person name="Phillippy A.M."/>
            <person name="Ponting C.P."/>
            <person name="Pop M."/>
            <person name="Porcelli D."/>
            <person name="Powell J.R."/>
            <person name="Prohaska S."/>
            <person name="Pruitt K."/>
            <person name="Puig M."/>
            <person name="Quesneville H."/>
            <person name="Ram K.R."/>
            <person name="Rand D."/>
            <person name="Rasmussen M.D."/>
            <person name="Reed L.K."/>
            <person name="Reenan R."/>
            <person name="Reily A."/>
            <person name="Remington K.A."/>
            <person name="Rieger T.T."/>
            <person name="Ritchie M.G."/>
            <person name="Robin C."/>
            <person name="Rogers Y.H."/>
            <person name="Rohde C."/>
            <person name="Rozas J."/>
            <person name="Rubenfield M.J."/>
            <person name="Ruiz A."/>
            <person name="Russo S."/>
            <person name="Salzberg S.L."/>
            <person name="Sanchez-Gracia A."/>
            <person name="Saranga D.J."/>
            <person name="Sato H."/>
            <person name="Schaeffer S.W."/>
            <person name="Schatz M.C."/>
            <person name="Schlenke T."/>
            <person name="Schwartz R."/>
            <person name="Segarra C."/>
            <person name="Singh R.S."/>
            <person name="Sirot L."/>
            <person name="Sirota M."/>
            <person name="Sisneros N.B."/>
            <person name="Smith C.D."/>
            <person name="Smith T.F."/>
            <person name="Spieth J."/>
            <person name="Stage D.E."/>
            <person name="Stark A."/>
            <person name="Stephan W."/>
            <person name="Strausberg R.L."/>
            <person name="Strempel S."/>
            <person name="Sturgill D."/>
            <person name="Sutton G."/>
            <person name="Sutton G.G."/>
            <person name="Tao W."/>
            <person name="Teichmann S."/>
            <person name="Tobari Y.N."/>
            <person name="Tomimura Y."/>
            <person name="Tsolas J.M."/>
            <person name="Valente V.L."/>
            <person name="Venter E."/>
            <person name="Venter J.C."/>
            <person name="Vicario S."/>
            <person name="Vieira F.G."/>
            <person name="Vilella A.J."/>
            <person name="Villasante A."/>
            <person name="Walenz B."/>
            <person name="Wang J."/>
            <person name="Wasserman M."/>
            <person name="Watts T."/>
            <person name="Wilson D."/>
            <person name="Wilson R.K."/>
            <person name="Wing R.A."/>
            <person name="Wolfner M.F."/>
            <person name="Wong A."/>
            <person name="Wong G.K."/>
            <person name="Wu C.I."/>
            <person name="Wu G."/>
            <person name="Yamamoto D."/>
            <person name="Yang H.P."/>
            <person name="Yang S.P."/>
            <person name="Yorke J.A."/>
            <person name="Yoshida K."/>
            <person name="Zdobnov E."/>
            <person name="Zhang P."/>
            <person name="Zhang Y."/>
            <person name="Zimin A.V."/>
            <person name="Baldwin J."/>
            <person name="Abdouelleil A."/>
            <person name="Abdulkadir J."/>
            <person name="Abebe A."/>
            <person name="Abera B."/>
            <person name="Abreu J."/>
            <person name="Acer S.C."/>
            <person name="Aftuck L."/>
            <person name="Alexander A."/>
            <person name="An P."/>
            <person name="Anderson E."/>
            <person name="Anderson S."/>
            <person name="Arachi H."/>
            <person name="Azer M."/>
            <person name="Bachantsang P."/>
            <person name="Barry A."/>
            <person name="Bayul T."/>
            <person name="Berlin A."/>
            <person name="Bessette D."/>
            <person name="Bloom T."/>
            <person name="Blye J."/>
            <person name="Boguslavskiy L."/>
            <person name="Bonnet C."/>
            <person name="Boukhgalter B."/>
            <person name="Bourzgui I."/>
            <person name="Brown A."/>
            <person name="Cahill P."/>
            <person name="Channer S."/>
            <person name="Cheshatsang Y."/>
            <person name="Chuda L."/>
            <person name="Citroen M."/>
            <person name="Collymore A."/>
            <person name="Cooke P."/>
            <person name="Costello M."/>
            <person name="D'Aco K."/>
            <person name="Daza R."/>
            <person name="De Haan G."/>
            <person name="DeGray S."/>
            <person name="DeMaso C."/>
            <person name="Dhargay N."/>
            <person name="Dooley K."/>
            <person name="Dooley E."/>
            <person name="Doricent M."/>
            <person name="Dorje P."/>
            <person name="Dorjee K."/>
            <person name="Dupes A."/>
            <person name="Elong R."/>
            <person name="Falk J."/>
            <person name="Farina A."/>
            <person name="Faro S."/>
            <person name="Ferguson D."/>
            <person name="Fisher S."/>
            <person name="Foley C.D."/>
            <person name="Franke A."/>
            <person name="Friedrich D."/>
            <person name="Gadbois L."/>
            <person name="Gearin G."/>
            <person name="Gearin C.R."/>
            <person name="Giannoukos G."/>
            <person name="Goode T."/>
            <person name="Graham J."/>
            <person name="Grandbois E."/>
            <person name="Grewal S."/>
            <person name="Gyaltsen K."/>
            <person name="Hafez N."/>
            <person name="Hagos B."/>
            <person name="Hall J."/>
            <person name="Henson C."/>
            <person name="Hollinger A."/>
            <person name="Honan T."/>
            <person name="Huard M.D."/>
            <person name="Hughes L."/>
            <person name="Hurhula B."/>
            <person name="Husby M.E."/>
            <person name="Kamat A."/>
            <person name="Kanga B."/>
            <person name="Kashin S."/>
            <person name="Khazanovich D."/>
            <person name="Kisner P."/>
            <person name="Lance K."/>
            <person name="Lara M."/>
            <person name="Lee W."/>
            <person name="Lennon N."/>
            <person name="Letendre F."/>
            <person name="LeVine R."/>
            <person name="Lipovsky A."/>
            <person name="Liu X."/>
            <person name="Liu J."/>
            <person name="Liu S."/>
            <person name="Lokyitsang T."/>
            <person name="Lokyitsang Y."/>
            <person name="Lubonja R."/>
            <person name="Lui A."/>
            <person name="MacDonald P."/>
            <person name="Magnisalis V."/>
            <person name="Maru K."/>
            <person name="Matthews C."/>
            <person name="McCusker W."/>
            <person name="McDonough S."/>
            <person name="Mehta T."/>
            <person name="Meldrim J."/>
            <person name="Meneus L."/>
            <person name="Mihai O."/>
            <person name="Mihalev A."/>
            <person name="Mihova T."/>
            <person name="Mittelman R."/>
            <person name="Mlenga V."/>
            <person name="Montmayeur A."/>
            <person name="Mulrain L."/>
            <person name="Navidi A."/>
            <person name="Naylor J."/>
            <person name="Negash T."/>
            <person name="Nguyen T."/>
            <person name="Nguyen N."/>
            <person name="Nicol R."/>
            <person name="Norbu C."/>
            <person name="Norbu N."/>
            <person name="Novod N."/>
            <person name="O'Neill B."/>
            <person name="Osman S."/>
            <person name="Markiewicz E."/>
            <person name="Oyono O.L."/>
            <person name="Patti C."/>
            <person name="Phunkhang P."/>
            <person name="Pierre F."/>
            <person name="Priest M."/>
            <person name="Raghuraman S."/>
            <person name="Rege F."/>
            <person name="Reyes R."/>
            <person name="Rise C."/>
            <person name="Rogov P."/>
            <person name="Ross K."/>
            <person name="Ryan E."/>
            <person name="Settipalli S."/>
            <person name="Shea T."/>
            <person name="Sherpa N."/>
            <person name="Shi L."/>
            <person name="Shih D."/>
            <person name="Sparrow T."/>
            <person name="Spaulding J."/>
            <person name="Stalker J."/>
            <person name="Stange-Thomann N."/>
            <person name="Stavropoulos S."/>
            <person name="Stone C."/>
            <person name="Strader C."/>
            <person name="Tesfaye S."/>
            <person name="Thomson T."/>
            <person name="Thoulutsang Y."/>
            <person name="Thoulutsang D."/>
            <person name="Topham K."/>
            <person name="Topping I."/>
            <person name="Tsamla T."/>
            <person name="Vassiliev H."/>
            <person name="Vo A."/>
            <person name="Wangchuk T."/>
            <person name="Wangdi T."/>
            <person name="Weiand M."/>
            <person name="Wilkinson J."/>
            <person name="Wilson A."/>
            <person name="Yadav S."/>
            <person name="Young G."/>
            <person name="Yu Q."/>
            <person name="Zembek L."/>
            <person name="Zhong D."/>
            <person name="Zimmer A."/>
            <person name="Zwirko Z."/>
            <person name="Jaffe D.B."/>
            <person name="Alvarez P."/>
            <person name="Brockman W."/>
            <person name="Butler J."/>
            <person name="Chin C."/>
            <person name="Gnerre S."/>
            <person name="Grabherr M."/>
            <person name="Kleber M."/>
            <person name="Mauceli E."/>
            <person name="MacCallum I."/>
        </authorList>
    </citation>
    <scope>NUCLEOTIDE SEQUENCE [LARGE SCALE GENOMIC DNA]</scope>
    <source>
        <strain evidence="4">MSH-3 / Tucson 14011-0111.49</strain>
    </source>
</reference>
<dbReference type="KEGG" id="dpe:6593342"/>
<keyword evidence="4" id="KW-1185">Reference proteome</keyword>